<feature type="region of interest" description="Disordered" evidence="2">
    <location>
        <begin position="1"/>
        <end position="24"/>
    </location>
</feature>
<reference evidence="4" key="1">
    <citation type="submission" date="2017-02" db="EMBL/GenBank/DDBJ databases">
        <authorList>
            <person name="Tafer H."/>
            <person name="Lopandic K."/>
        </authorList>
    </citation>
    <scope>NUCLEOTIDE SEQUENCE [LARGE SCALE GENOMIC DNA]</scope>
    <source>
        <strain evidence="4">CBS 366.77</strain>
    </source>
</reference>
<sequence>MSSWAGWESGNKIDNKGKEQYSKGSHSMGDFGAYNTDISIQNLSLGFAGIPSNLPRTPSPLARTDSAGCYLCEHEDIPIQPHDSPTGLLHPSTSYGRISGDIEIISPNSSLKLGKPEPGNPTSSEFTPSHQNGSVHQPQHAKFKKAIDAMIKAQSDISAKRMNVRELRQKMKHKRNEEGVSRALLMKKLNALSAQIEMSSLSSEFEQLQSVTNEYLDVEMNYNQVEDELMVEEYALFQMMTKLSELLQQNVAPSVMEDTQLSDFESDDTSSTISSLQRVPPSVVAYLSRAGDMRLLQERLAELDTEWLSIVDKQGVRQKMGISMDEESLEFLRDYDEERRQIQDELNDVFREVKRLRAVCDSEGVVMDQYAKGIEAVHENYLDENIHQPIDPLETSATDDNQPFFEVGPGQLNRTTFINKWILHQLRHSRVEITRLKSLPELQGLADKGWDATNISRLALTMWFTDDAAVLSPPSTPTVGYFSENDVEPAKWARQKLDNPLERSRPTIRKCNSDRYLRSHPPRRFRSLSV</sequence>
<feature type="coiled-coil region" evidence="1">
    <location>
        <begin position="332"/>
        <end position="359"/>
    </location>
</feature>
<dbReference type="EMBL" id="MVGC01000063">
    <property type="protein sequence ID" value="RJE24961.1"/>
    <property type="molecule type" value="Genomic_DNA"/>
</dbReference>
<organism evidence="3 4">
    <name type="scientific">Aspergillus sclerotialis</name>
    <dbReference type="NCBI Taxonomy" id="2070753"/>
    <lineage>
        <taxon>Eukaryota</taxon>
        <taxon>Fungi</taxon>
        <taxon>Dikarya</taxon>
        <taxon>Ascomycota</taxon>
        <taxon>Pezizomycotina</taxon>
        <taxon>Eurotiomycetes</taxon>
        <taxon>Eurotiomycetidae</taxon>
        <taxon>Eurotiales</taxon>
        <taxon>Aspergillaceae</taxon>
        <taxon>Aspergillus</taxon>
        <taxon>Aspergillus subgen. Polypaecilum</taxon>
    </lineage>
</organism>
<feature type="compositionally biased region" description="Basic and acidic residues" evidence="2">
    <location>
        <begin position="11"/>
        <end position="21"/>
    </location>
</feature>
<feature type="region of interest" description="Disordered" evidence="2">
    <location>
        <begin position="108"/>
        <end position="137"/>
    </location>
</feature>
<evidence type="ECO:0000256" key="1">
    <source>
        <dbReference type="SAM" id="Coils"/>
    </source>
</evidence>
<protein>
    <submittedName>
        <fullName evidence="3">Uncharacterized protein</fullName>
    </submittedName>
</protein>
<dbReference type="OrthoDB" id="3553547at2759"/>
<evidence type="ECO:0000313" key="4">
    <source>
        <dbReference type="Proteomes" id="UP000266188"/>
    </source>
</evidence>
<dbReference type="Proteomes" id="UP000266188">
    <property type="component" value="Unassembled WGS sequence"/>
</dbReference>
<proteinExistence type="predicted"/>
<feature type="compositionally biased region" description="Polar residues" evidence="2">
    <location>
        <begin position="120"/>
        <end position="137"/>
    </location>
</feature>
<dbReference type="AlphaFoldDB" id="A0A3A3A6H6"/>
<evidence type="ECO:0000256" key="2">
    <source>
        <dbReference type="SAM" id="MobiDB-lite"/>
    </source>
</evidence>
<accession>A0A3A3A6H6</accession>
<comment type="caution">
    <text evidence="3">The sequence shown here is derived from an EMBL/GenBank/DDBJ whole genome shotgun (WGS) entry which is preliminary data.</text>
</comment>
<dbReference type="STRING" id="2070753.A0A3A3A6H6"/>
<name>A0A3A3A6H6_9EURO</name>
<keyword evidence="4" id="KW-1185">Reference proteome</keyword>
<evidence type="ECO:0000313" key="3">
    <source>
        <dbReference type="EMBL" id="RJE24961.1"/>
    </source>
</evidence>
<gene>
    <name evidence="3" type="ORF">PHISCL_02725</name>
</gene>
<keyword evidence="1" id="KW-0175">Coiled coil</keyword>